<protein>
    <recommendedName>
        <fullName evidence="1">F-box domain-containing protein</fullName>
    </recommendedName>
</protein>
<evidence type="ECO:0000313" key="2">
    <source>
        <dbReference type="EMBL" id="KAJ9688557.1"/>
    </source>
</evidence>
<dbReference type="Proteomes" id="UP001168098">
    <property type="component" value="Unassembled WGS sequence"/>
</dbReference>
<accession>A0AA38ZH48</accession>
<name>A0AA38ZH48_VITRO</name>
<dbReference type="InterPro" id="IPR036047">
    <property type="entry name" value="F-box-like_dom_sf"/>
</dbReference>
<dbReference type="EMBL" id="JARBHA010000011">
    <property type="protein sequence ID" value="KAJ9688557.1"/>
    <property type="molecule type" value="Genomic_DNA"/>
</dbReference>
<dbReference type="InterPro" id="IPR001810">
    <property type="entry name" value="F-box_dom"/>
</dbReference>
<organism evidence="2 3">
    <name type="scientific">Vitis rotundifolia</name>
    <name type="common">Muscadine grape</name>
    <dbReference type="NCBI Taxonomy" id="103349"/>
    <lineage>
        <taxon>Eukaryota</taxon>
        <taxon>Viridiplantae</taxon>
        <taxon>Streptophyta</taxon>
        <taxon>Embryophyta</taxon>
        <taxon>Tracheophyta</taxon>
        <taxon>Spermatophyta</taxon>
        <taxon>Magnoliopsida</taxon>
        <taxon>eudicotyledons</taxon>
        <taxon>Gunneridae</taxon>
        <taxon>Pentapetalae</taxon>
        <taxon>rosids</taxon>
        <taxon>Vitales</taxon>
        <taxon>Vitaceae</taxon>
        <taxon>Viteae</taxon>
        <taxon>Vitis</taxon>
    </lineage>
</organism>
<dbReference type="InterPro" id="IPR050796">
    <property type="entry name" value="SCF_F-box_component"/>
</dbReference>
<sequence>MDNHRATVGFSCLPSELLQSIFLRLALPDIVRLKSINKSIASIVADKDFVRDCNTQFLSANWLFIYSKGWRRDSVLHGFTDQSDHWFKIPIAGLLMPVIHATEDLYFLAASGNFFLFVSNTRKDLLSVNLTKRTVKKIPPSPLGPRGTSSWRRSGMKLVAGPPGSDSFRFLFAELVENRPIMFEYNSDDDKWQSMEAEENHGDLPRVFEGAGPLIFLSVVNGTNESVVLAIGSQGNNTPVVLRPRFSGGAIEQRQVAVGFSWGNEINRLQVYGDGYMMVVRSDDVDDGNTRERVLQEIEMWGLSPNGRRWDRISKLPGATMEQIKRAYGVIMGCVEERNGTIRALLMSNYRGLWHIIWLSYDIGRDDWTLLPLPDFDMKGLNMAGITFSSGLTLV</sequence>
<feature type="domain" description="F-box" evidence="1">
    <location>
        <begin position="7"/>
        <end position="53"/>
    </location>
</feature>
<dbReference type="SUPFAM" id="SSF81383">
    <property type="entry name" value="F-box domain"/>
    <property type="match status" value="1"/>
</dbReference>
<dbReference type="SMART" id="SM00256">
    <property type="entry name" value="FBOX"/>
    <property type="match status" value="1"/>
</dbReference>
<reference evidence="2 3" key="1">
    <citation type="journal article" date="2023" name="BMC Biotechnol.">
        <title>Vitis rotundifolia cv Carlos genome sequencing.</title>
        <authorList>
            <person name="Huff M."/>
            <person name="Hulse-Kemp A."/>
            <person name="Scheffler B."/>
            <person name="Youngblood R."/>
            <person name="Simpson S."/>
            <person name="Babiker E."/>
            <person name="Staton M."/>
        </authorList>
    </citation>
    <scope>NUCLEOTIDE SEQUENCE [LARGE SCALE GENOMIC DNA]</scope>
    <source>
        <tissue evidence="2">Leaf</tissue>
    </source>
</reference>
<comment type="caution">
    <text evidence="2">The sequence shown here is derived from an EMBL/GenBank/DDBJ whole genome shotgun (WGS) entry which is preliminary data.</text>
</comment>
<dbReference type="PANTHER" id="PTHR31672:SF2">
    <property type="entry name" value="F-BOX DOMAIN-CONTAINING PROTEIN"/>
    <property type="match status" value="1"/>
</dbReference>
<dbReference type="CDD" id="cd09917">
    <property type="entry name" value="F-box_SF"/>
    <property type="match status" value="1"/>
</dbReference>
<keyword evidence="3" id="KW-1185">Reference proteome</keyword>
<evidence type="ECO:0000259" key="1">
    <source>
        <dbReference type="PROSITE" id="PS50181"/>
    </source>
</evidence>
<gene>
    <name evidence="2" type="ORF">PVL29_014285</name>
</gene>
<proteinExistence type="predicted"/>
<evidence type="ECO:0000313" key="3">
    <source>
        <dbReference type="Proteomes" id="UP001168098"/>
    </source>
</evidence>
<dbReference type="PROSITE" id="PS50181">
    <property type="entry name" value="FBOX"/>
    <property type="match status" value="1"/>
</dbReference>
<dbReference type="Pfam" id="PF00646">
    <property type="entry name" value="F-box"/>
    <property type="match status" value="1"/>
</dbReference>
<dbReference type="PANTHER" id="PTHR31672">
    <property type="entry name" value="BNACNNG10540D PROTEIN"/>
    <property type="match status" value="1"/>
</dbReference>
<dbReference type="AlphaFoldDB" id="A0AA38ZH48"/>